<evidence type="ECO:0000313" key="3">
    <source>
        <dbReference type="Proteomes" id="UP000199051"/>
    </source>
</evidence>
<sequence length="274" mass="29265">MPATPIAVAIFLLVAVPGVVLELLRQRTRPGRHESVFVETSRVLLGGVAVSGVSLVALGLLRTAAGAPLVDPRALVLRPTYVVDNLWLVGGSTGLFLTVSTTLAALYHYSTAYPGLHAGVVPESAWVTVFARWANRVAVANADQLAGKRLVTQVQVDLEDGTAYIGTRESYSADVQQDNREIVLTRPLLRVDAKGDAEPLDAKWQHVIISNTRVSAIRVLFTTTASTGDPGGGGTVRGTSRVTKVARFLTTDRRGLWLLLLAQLAIPAVIGFVR</sequence>
<proteinExistence type="predicted"/>
<dbReference type="Proteomes" id="UP000199051">
    <property type="component" value="Unassembled WGS sequence"/>
</dbReference>
<feature type="transmembrane region" description="Helical" evidence="1">
    <location>
        <begin position="256"/>
        <end position="273"/>
    </location>
</feature>
<keyword evidence="1" id="KW-1133">Transmembrane helix</keyword>
<evidence type="ECO:0000256" key="1">
    <source>
        <dbReference type="SAM" id="Phobius"/>
    </source>
</evidence>
<feature type="transmembrane region" description="Helical" evidence="1">
    <location>
        <begin position="85"/>
        <end position="107"/>
    </location>
</feature>
<keyword evidence="1" id="KW-0812">Transmembrane</keyword>
<dbReference type="RefSeq" id="WP_092775254.1">
    <property type="nucleotide sequence ID" value="NZ_FOGI01000002.1"/>
</dbReference>
<dbReference type="InterPro" id="IPR045919">
    <property type="entry name" value="DUF6338"/>
</dbReference>
<reference evidence="3" key="1">
    <citation type="submission" date="2016-10" db="EMBL/GenBank/DDBJ databases">
        <authorList>
            <person name="Varghese N."/>
            <person name="Submissions S."/>
        </authorList>
    </citation>
    <scope>NUCLEOTIDE SEQUENCE [LARGE SCALE GENOMIC DNA]</scope>
    <source>
        <strain evidence="3">DSM 44260</strain>
    </source>
</reference>
<feature type="transmembrane region" description="Helical" evidence="1">
    <location>
        <begin position="44"/>
        <end position="65"/>
    </location>
</feature>
<dbReference type="EMBL" id="FOGI01000002">
    <property type="protein sequence ID" value="SER26989.1"/>
    <property type="molecule type" value="Genomic_DNA"/>
</dbReference>
<name>A0A1H9MU37_9PSEU</name>
<organism evidence="2 3">
    <name type="scientific">Actinokineospora terrae</name>
    <dbReference type="NCBI Taxonomy" id="155974"/>
    <lineage>
        <taxon>Bacteria</taxon>
        <taxon>Bacillati</taxon>
        <taxon>Actinomycetota</taxon>
        <taxon>Actinomycetes</taxon>
        <taxon>Pseudonocardiales</taxon>
        <taxon>Pseudonocardiaceae</taxon>
        <taxon>Actinokineospora</taxon>
    </lineage>
</organism>
<dbReference type="STRING" id="155974.SAMN04487818_102327"/>
<dbReference type="Pfam" id="PF19865">
    <property type="entry name" value="DUF6338"/>
    <property type="match status" value="1"/>
</dbReference>
<dbReference type="AlphaFoldDB" id="A0A1H9MU37"/>
<keyword evidence="1" id="KW-0472">Membrane</keyword>
<feature type="transmembrane region" description="Helical" evidence="1">
    <location>
        <begin position="6"/>
        <end position="24"/>
    </location>
</feature>
<accession>A0A1H9MU37</accession>
<keyword evidence="3" id="KW-1185">Reference proteome</keyword>
<evidence type="ECO:0000313" key="2">
    <source>
        <dbReference type="EMBL" id="SER26989.1"/>
    </source>
</evidence>
<protein>
    <submittedName>
        <fullName evidence="2">Uncharacterized protein</fullName>
    </submittedName>
</protein>
<gene>
    <name evidence="2" type="ORF">SAMN04487818_102327</name>
</gene>